<dbReference type="HOGENOM" id="CLU_386043_0_0_1"/>
<dbReference type="GO" id="GO:0009793">
    <property type="term" value="P:embryo development ending in seed dormancy"/>
    <property type="evidence" value="ECO:0007669"/>
    <property type="project" value="EnsemblPlants"/>
</dbReference>
<dbReference type="Pfam" id="PF04780">
    <property type="entry name" value="DUF629"/>
    <property type="match status" value="1"/>
</dbReference>
<evidence type="ECO:0000259" key="5">
    <source>
        <dbReference type="Pfam" id="PF04781"/>
    </source>
</evidence>
<keyword evidence="2" id="KW-0378">Hydrolase</keyword>
<dbReference type="PANTHER" id="PTHR22975">
    <property type="entry name" value="UBIQUITIN SPECIFIC PROTEINASE"/>
    <property type="match status" value="1"/>
</dbReference>
<feature type="region of interest" description="Disordered" evidence="3">
    <location>
        <begin position="688"/>
        <end position="726"/>
    </location>
</feature>
<dbReference type="InterPro" id="IPR006866">
    <property type="entry name" value="DUF627_N"/>
</dbReference>
<evidence type="ECO:0000256" key="2">
    <source>
        <dbReference type="ARBA" id="ARBA00022801"/>
    </source>
</evidence>
<accession>D7LGY5</accession>
<dbReference type="PANTHER" id="PTHR22975:SF24">
    <property type="entry name" value="CARBOXYL-TERMINAL HYDROLASE-LIKE PROTEIN, PUTATIVE (DUF627 AND DUF629)-RELATED"/>
    <property type="match status" value="1"/>
</dbReference>
<protein>
    <submittedName>
        <fullName evidence="6">Uncharacterized protein</fullName>
    </submittedName>
</protein>
<evidence type="ECO:0000313" key="6">
    <source>
        <dbReference type="EMBL" id="EFH55744.1"/>
    </source>
</evidence>
<dbReference type="Proteomes" id="UP000008694">
    <property type="component" value="Unassembled WGS sequence"/>
</dbReference>
<dbReference type="eggNOG" id="KOG1887">
    <property type="taxonomic scope" value="Eukaryota"/>
</dbReference>
<proteinExistence type="predicted"/>
<keyword evidence="1" id="KW-0833">Ubl conjugation pathway</keyword>
<evidence type="ECO:0000256" key="1">
    <source>
        <dbReference type="ARBA" id="ARBA00022786"/>
    </source>
</evidence>
<dbReference type="EMBL" id="GL348716">
    <property type="protein sequence ID" value="EFH55744.1"/>
    <property type="molecule type" value="Genomic_DNA"/>
</dbReference>
<evidence type="ECO:0000256" key="3">
    <source>
        <dbReference type="SAM" id="MobiDB-lite"/>
    </source>
</evidence>
<dbReference type="InterPro" id="IPR006865">
    <property type="entry name" value="DUF629"/>
</dbReference>
<gene>
    <name evidence="6" type="ORF">ARALYDRAFT_902505</name>
</gene>
<dbReference type="GO" id="GO:0016787">
    <property type="term" value="F:hydrolase activity"/>
    <property type="evidence" value="ECO:0007669"/>
    <property type="project" value="UniProtKB-KW"/>
</dbReference>
<evidence type="ECO:0000259" key="4">
    <source>
        <dbReference type="Pfam" id="PF04780"/>
    </source>
</evidence>
<dbReference type="GO" id="GO:0009555">
    <property type="term" value="P:pollen development"/>
    <property type="evidence" value="ECO:0007669"/>
    <property type="project" value="EnsemblPlants"/>
</dbReference>
<dbReference type="Gramene" id="scaffold_402006.1">
    <property type="protein sequence ID" value="scaffold_402006.1"/>
    <property type="gene ID" value="scaffold_402006.1"/>
</dbReference>
<name>D7LGY5_ARALL</name>
<sequence>MMTKSSGQSDDENTKSKISDAAKVAARDFWVERNRFRALELTEKTISDHGNHEKCFSHHELQGDIFYDQAINTDDTDLKCVYLFASVDAYSMATLLYPYDMSSFPGYAHSMIKLGDQLQIKKFYKKAVSKAKRGLLVTQPQGMSVEVSYFGKIKTELEKLIHLATEKMQAPVTVSDHTGTTANQMVTIKKDPSFDRLKNFWVKLDDKTKRGFLVVDFRNLIAYIENKHGTQVKKHFQLCVPIANNLRWRCWKCHICSQVNYCFTDCKMHILDNHVHTSEPKFSARPKYVDEILADMICCGDWKPVDTEKAANLIKDRTKSRKELVYVNGWCSEFSEVLKSSCAKENRTLSCALWDWLVDYTEENLDLPGVPGIYLDKCSFFKNPQCICFLDLKHLKHILKYFRQLTTDVRASLVSKVVNQFWEDSQVKERIDLEGLTTYNLLLDKRLLYEEEIESDNIGTVEHYKSTGIYEDVMPKGDKIVSWIFDCPEIGQDFVSQMAKGVHNRELWLAALRIVRCVVRKMERYYDKRHRMVTYEKMLNEAKTICDREDSRKNENQRSTYESVLRMKCEELVGKQDDDTKCFLTVVRDVFQRKSSPSFEVLEDKEECISKRSTTVPNDDVKKSLSTLKTSLKEKFPLIDSKILRNKSTYKKLIDVFPKLSAVEYRLVVLPFVKKFLQDKLKKMMKTNSSSVAAGDSAERERKKRHLSNEGLNSGGSFLQMKKNFE</sequence>
<feature type="domain" description="DUF627" evidence="5">
    <location>
        <begin position="26"/>
        <end position="138"/>
    </location>
</feature>
<organism evidence="7">
    <name type="scientific">Arabidopsis lyrata subsp. lyrata</name>
    <name type="common">Lyre-leaved rock-cress</name>
    <dbReference type="NCBI Taxonomy" id="81972"/>
    <lineage>
        <taxon>Eukaryota</taxon>
        <taxon>Viridiplantae</taxon>
        <taxon>Streptophyta</taxon>
        <taxon>Embryophyta</taxon>
        <taxon>Tracheophyta</taxon>
        <taxon>Spermatophyta</taxon>
        <taxon>Magnoliopsida</taxon>
        <taxon>eudicotyledons</taxon>
        <taxon>Gunneridae</taxon>
        <taxon>Pentapetalae</taxon>
        <taxon>rosids</taxon>
        <taxon>malvids</taxon>
        <taxon>Brassicales</taxon>
        <taxon>Brassicaceae</taxon>
        <taxon>Camelineae</taxon>
        <taxon>Arabidopsis</taxon>
    </lineage>
</organism>
<feature type="domain" description="DUF629" evidence="4">
    <location>
        <begin position="196"/>
        <end position="635"/>
    </location>
</feature>
<reference evidence="7" key="1">
    <citation type="journal article" date="2011" name="Nat. Genet.">
        <title>The Arabidopsis lyrata genome sequence and the basis of rapid genome size change.</title>
        <authorList>
            <person name="Hu T.T."/>
            <person name="Pattyn P."/>
            <person name="Bakker E.G."/>
            <person name="Cao J."/>
            <person name="Cheng J.-F."/>
            <person name="Clark R.M."/>
            <person name="Fahlgren N."/>
            <person name="Fawcett J.A."/>
            <person name="Grimwood J."/>
            <person name="Gundlach H."/>
            <person name="Haberer G."/>
            <person name="Hollister J.D."/>
            <person name="Ossowski S."/>
            <person name="Ottilar R.P."/>
            <person name="Salamov A.A."/>
            <person name="Schneeberger K."/>
            <person name="Spannagl M."/>
            <person name="Wang X."/>
            <person name="Yang L."/>
            <person name="Nasrallah M.E."/>
            <person name="Bergelson J."/>
            <person name="Carrington J.C."/>
            <person name="Gaut B.S."/>
            <person name="Schmutz J."/>
            <person name="Mayer K.F.X."/>
            <person name="Van de Peer Y."/>
            <person name="Grigoriev I.V."/>
            <person name="Nordborg M."/>
            <person name="Weigel D."/>
            <person name="Guo Y.-L."/>
        </authorList>
    </citation>
    <scope>NUCLEOTIDE SEQUENCE [LARGE SCALE GENOMIC DNA]</scope>
    <source>
        <strain evidence="7">cv. MN47</strain>
    </source>
</reference>
<evidence type="ECO:0000313" key="7">
    <source>
        <dbReference type="Proteomes" id="UP000008694"/>
    </source>
</evidence>
<dbReference type="Pfam" id="PF04781">
    <property type="entry name" value="DUF627"/>
    <property type="match status" value="1"/>
</dbReference>
<dbReference type="InterPro" id="IPR052398">
    <property type="entry name" value="Ubiquitin_hydrolase_53/54"/>
</dbReference>
<dbReference type="AlphaFoldDB" id="D7LGY5"/>
<keyword evidence="7" id="KW-1185">Reference proteome</keyword>